<comment type="similarity">
    <text evidence="4">Belongs to the ABC transporter superfamily. Macrolide exporter (TC 3.A.1.122) family.</text>
</comment>
<dbReference type="Gene3D" id="3.40.50.300">
    <property type="entry name" value="P-loop containing nucleotide triphosphate hydrolases"/>
    <property type="match status" value="1"/>
</dbReference>
<dbReference type="PROSITE" id="PS00211">
    <property type="entry name" value="ABC_TRANSPORTER_1"/>
    <property type="match status" value="1"/>
</dbReference>
<dbReference type="Pfam" id="PF00005">
    <property type="entry name" value="ABC_tran"/>
    <property type="match status" value="1"/>
</dbReference>
<name>A0A4Q0NXE1_9FLAO</name>
<accession>A0A4Q0NXE1</accession>
<dbReference type="GO" id="GO:0022857">
    <property type="term" value="F:transmembrane transporter activity"/>
    <property type="evidence" value="ECO:0007669"/>
    <property type="project" value="TreeGrafter"/>
</dbReference>
<dbReference type="SUPFAM" id="SSF52540">
    <property type="entry name" value="P-loop containing nucleoside triphosphate hydrolases"/>
    <property type="match status" value="1"/>
</dbReference>
<dbReference type="SMART" id="SM00382">
    <property type="entry name" value="AAA"/>
    <property type="match status" value="1"/>
</dbReference>
<keyword evidence="2" id="KW-0547">Nucleotide-binding</keyword>
<feature type="domain" description="ABC transporter" evidence="5">
    <location>
        <begin position="33"/>
        <end position="256"/>
    </location>
</feature>
<comment type="caution">
    <text evidence="6">The sequence shown here is derived from an EMBL/GenBank/DDBJ whole genome shotgun (WGS) entry which is preliminary data.</text>
</comment>
<gene>
    <name evidence="6" type="ORF">DSM04_103359</name>
</gene>
<evidence type="ECO:0000313" key="6">
    <source>
        <dbReference type="EMBL" id="RXG15470.1"/>
    </source>
</evidence>
<dbReference type="GO" id="GO:0098796">
    <property type="term" value="C:membrane protein complex"/>
    <property type="evidence" value="ECO:0007669"/>
    <property type="project" value="UniProtKB-ARBA"/>
</dbReference>
<evidence type="ECO:0000259" key="5">
    <source>
        <dbReference type="PROSITE" id="PS50893"/>
    </source>
</evidence>
<evidence type="ECO:0000256" key="2">
    <source>
        <dbReference type="ARBA" id="ARBA00022741"/>
    </source>
</evidence>
<evidence type="ECO:0000256" key="3">
    <source>
        <dbReference type="ARBA" id="ARBA00022840"/>
    </source>
</evidence>
<keyword evidence="3 6" id="KW-0067">ATP-binding</keyword>
<dbReference type="InterPro" id="IPR015854">
    <property type="entry name" value="ABC_transpr_LolD-like"/>
</dbReference>
<dbReference type="InterPro" id="IPR003593">
    <property type="entry name" value="AAA+_ATPase"/>
</dbReference>
<dbReference type="InterPro" id="IPR003439">
    <property type="entry name" value="ABC_transporter-like_ATP-bd"/>
</dbReference>
<reference evidence="6 7" key="1">
    <citation type="submission" date="2018-07" db="EMBL/GenBank/DDBJ databases">
        <title>Leeuwenhoekiella genomics.</title>
        <authorList>
            <person name="Tahon G."/>
            <person name="Willems A."/>
        </authorList>
    </citation>
    <scope>NUCLEOTIDE SEQUENCE [LARGE SCALE GENOMIC DNA]</scope>
    <source>
        <strain evidence="6 7">R-50232</strain>
    </source>
</reference>
<dbReference type="CDD" id="cd03255">
    <property type="entry name" value="ABC_MJ0796_LolCDE_FtsE"/>
    <property type="match status" value="1"/>
</dbReference>
<dbReference type="GO" id="GO:0005524">
    <property type="term" value="F:ATP binding"/>
    <property type="evidence" value="ECO:0007669"/>
    <property type="project" value="UniProtKB-KW"/>
</dbReference>
<dbReference type="PROSITE" id="PS50893">
    <property type="entry name" value="ABC_TRANSPORTER_2"/>
    <property type="match status" value="1"/>
</dbReference>
<protein>
    <submittedName>
        <fullName evidence="6">Putative ABC transport system ATP-binding protein</fullName>
    </submittedName>
</protein>
<dbReference type="AlphaFoldDB" id="A0A4Q0NXE1"/>
<dbReference type="InterPro" id="IPR017911">
    <property type="entry name" value="MacB-like_ATP-bd"/>
</dbReference>
<dbReference type="InterPro" id="IPR027417">
    <property type="entry name" value="P-loop_NTPase"/>
</dbReference>
<dbReference type="FunFam" id="3.40.50.300:FF:000032">
    <property type="entry name" value="Export ABC transporter ATP-binding protein"/>
    <property type="match status" value="1"/>
</dbReference>
<dbReference type="EMBL" id="QOVI01000003">
    <property type="protein sequence ID" value="RXG15470.1"/>
    <property type="molecule type" value="Genomic_DNA"/>
</dbReference>
<evidence type="ECO:0000256" key="4">
    <source>
        <dbReference type="ARBA" id="ARBA00038388"/>
    </source>
</evidence>
<evidence type="ECO:0000256" key="1">
    <source>
        <dbReference type="ARBA" id="ARBA00022448"/>
    </source>
</evidence>
<organism evidence="6 7">
    <name type="scientific">Leeuwenhoekiella aestuarii</name>
    <dbReference type="NCBI Taxonomy" id="2249426"/>
    <lineage>
        <taxon>Bacteria</taxon>
        <taxon>Pseudomonadati</taxon>
        <taxon>Bacteroidota</taxon>
        <taxon>Flavobacteriia</taxon>
        <taxon>Flavobacteriales</taxon>
        <taxon>Flavobacteriaceae</taxon>
        <taxon>Leeuwenhoekiella</taxon>
    </lineage>
</organism>
<dbReference type="GO" id="GO:0016887">
    <property type="term" value="F:ATP hydrolysis activity"/>
    <property type="evidence" value="ECO:0007669"/>
    <property type="project" value="InterPro"/>
</dbReference>
<keyword evidence="7" id="KW-1185">Reference proteome</keyword>
<sequence>MESILYHKHLFILLKSQNLRFALKTTYAMTSILEISNLEKSYTSGSKKLKVLEDINFSITENETFAIVGPSGSGKTTLLGLCAGLDRPDGGSVILNGTELSSLSEDERAVLRNRDVGFVFQDFQLLPTLTALENVAVPLELQGDRQAAKKAEAQLQKVGLGDRGDHYPTQLSGGEQQRVALARAFANEPKILFADEPTGNLDAETGAKVVDLLFELNKELGTTLVLVTHDMELARKTQNILTIRGGKIANLTSAAV</sequence>
<evidence type="ECO:0000313" key="7">
    <source>
        <dbReference type="Proteomes" id="UP000289821"/>
    </source>
</evidence>
<dbReference type="GO" id="GO:0005886">
    <property type="term" value="C:plasma membrane"/>
    <property type="evidence" value="ECO:0007669"/>
    <property type="project" value="TreeGrafter"/>
</dbReference>
<proteinExistence type="inferred from homology"/>
<keyword evidence="1" id="KW-0813">Transport</keyword>
<dbReference type="PANTHER" id="PTHR24220:SF659">
    <property type="entry name" value="TRANSPORTER, PUTATIVE-RELATED"/>
    <property type="match status" value="1"/>
</dbReference>
<dbReference type="InterPro" id="IPR017871">
    <property type="entry name" value="ABC_transporter-like_CS"/>
</dbReference>
<dbReference type="Proteomes" id="UP000289821">
    <property type="component" value="Unassembled WGS sequence"/>
</dbReference>
<dbReference type="PANTHER" id="PTHR24220">
    <property type="entry name" value="IMPORT ATP-BINDING PROTEIN"/>
    <property type="match status" value="1"/>
</dbReference>